<comment type="caution">
    <text evidence="1">The sequence shown here is derived from an EMBL/GenBank/DDBJ whole genome shotgun (WGS) entry which is preliminary data.</text>
</comment>
<reference evidence="1" key="1">
    <citation type="submission" date="2020-08" db="EMBL/GenBank/DDBJ databases">
        <title>Multicomponent nature underlies the extraordinary mechanical properties of spider dragline silk.</title>
        <authorList>
            <person name="Kono N."/>
            <person name="Nakamura H."/>
            <person name="Mori M."/>
            <person name="Yoshida Y."/>
            <person name="Ohtoshi R."/>
            <person name="Malay A.D."/>
            <person name="Moran D.A.P."/>
            <person name="Tomita M."/>
            <person name="Numata K."/>
            <person name="Arakawa K."/>
        </authorList>
    </citation>
    <scope>NUCLEOTIDE SEQUENCE</scope>
</reference>
<accession>A0A8X6RKA5</accession>
<dbReference type="AlphaFoldDB" id="A0A8X6RKA5"/>
<protein>
    <submittedName>
        <fullName evidence="1">Uncharacterized protein</fullName>
    </submittedName>
</protein>
<organism evidence="1 2">
    <name type="scientific">Trichonephila clavipes</name>
    <name type="common">Golden silk orbweaver</name>
    <name type="synonym">Nephila clavipes</name>
    <dbReference type="NCBI Taxonomy" id="2585209"/>
    <lineage>
        <taxon>Eukaryota</taxon>
        <taxon>Metazoa</taxon>
        <taxon>Ecdysozoa</taxon>
        <taxon>Arthropoda</taxon>
        <taxon>Chelicerata</taxon>
        <taxon>Arachnida</taxon>
        <taxon>Araneae</taxon>
        <taxon>Araneomorphae</taxon>
        <taxon>Entelegynae</taxon>
        <taxon>Araneoidea</taxon>
        <taxon>Nephilidae</taxon>
        <taxon>Trichonephila</taxon>
    </lineage>
</organism>
<sequence>MIIREVVELAGASSYESCIDVAYLGFWTVKTVLNPISGQVFDEGHGESGVLRSAEWHDGDWLDDGIREAWLLCFVRMVEFQKFFALA</sequence>
<dbReference type="EMBL" id="BMAU01021139">
    <property type="protein sequence ID" value="GFX92025.1"/>
    <property type="molecule type" value="Genomic_DNA"/>
</dbReference>
<evidence type="ECO:0000313" key="1">
    <source>
        <dbReference type="EMBL" id="GFX92025.1"/>
    </source>
</evidence>
<keyword evidence="2" id="KW-1185">Reference proteome</keyword>
<evidence type="ECO:0000313" key="2">
    <source>
        <dbReference type="Proteomes" id="UP000887159"/>
    </source>
</evidence>
<dbReference type="Proteomes" id="UP000887159">
    <property type="component" value="Unassembled WGS sequence"/>
</dbReference>
<name>A0A8X6RKA5_TRICX</name>
<proteinExistence type="predicted"/>
<gene>
    <name evidence="1" type="primary">NCL1_20155</name>
    <name evidence="1" type="ORF">TNCV_5004891</name>
</gene>